<dbReference type="InterPro" id="IPR011330">
    <property type="entry name" value="Glyco_hydro/deAcase_b/a-brl"/>
</dbReference>
<dbReference type="Proteomes" id="UP000425916">
    <property type="component" value="Chromosome"/>
</dbReference>
<keyword evidence="1" id="KW-0472">Membrane</keyword>
<dbReference type="Pfam" id="PF01522">
    <property type="entry name" value="Polysacc_deac_1"/>
    <property type="match status" value="1"/>
</dbReference>
<dbReference type="GO" id="GO:0016020">
    <property type="term" value="C:membrane"/>
    <property type="evidence" value="ECO:0007669"/>
    <property type="project" value="TreeGrafter"/>
</dbReference>
<organism evidence="3 4">
    <name type="scientific">Neomoorella glycerini</name>
    <dbReference type="NCBI Taxonomy" id="55779"/>
    <lineage>
        <taxon>Bacteria</taxon>
        <taxon>Bacillati</taxon>
        <taxon>Bacillota</taxon>
        <taxon>Clostridia</taxon>
        <taxon>Neomoorellales</taxon>
        <taxon>Neomoorellaceae</taxon>
        <taxon>Neomoorella</taxon>
    </lineage>
</organism>
<dbReference type="SUPFAM" id="SSF88713">
    <property type="entry name" value="Glycoside hydrolase/deacetylase"/>
    <property type="match status" value="1"/>
</dbReference>
<evidence type="ECO:0000313" key="4">
    <source>
        <dbReference type="Proteomes" id="UP000425916"/>
    </source>
</evidence>
<dbReference type="GO" id="GO:0005975">
    <property type="term" value="P:carbohydrate metabolic process"/>
    <property type="evidence" value="ECO:0007669"/>
    <property type="project" value="InterPro"/>
</dbReference>
<dbReference type="AlphaFoldDB" id="A0A6I5ZQW7"/>
<evidence type="ECO:0000259" key="2">
    <source>
        <dbReference type="PROSITE" id="PS51677"/>
    </source>
</evidence>
<keyword evidence="4" id="KW-1185">Reference proteome</keyword>
<dbReference type="InterPro" id="IPR002509">
    <property type="entry name" value="NODB_dom"/>
</dbReference>
<dbReference type="Gene3D" id="3.20.20.370">
    <property type="entry name" value="Glycoside hydrolase/deacetylase"/>
    <property type="match status" value="1"/>
</dbReference>
<feature type="domain" description="NodB homology" evidence="2">
    <location>
        <begin position="85"/>
        <end position="263"/>
    </location>
</feature>
<dbReference type="InterPro" id="IPR050248">
    <property type="entry name" value="Polysacc_deacetylase_ArnD"/>
</dbReference>
<dbReference type="EMBL" id="CP046244">
    <property type="protein sequence ID" value="QGP92005.1"/>
    <property type="molecule type" value="Genomic_DNA"/>
</dbReference>
<dbReference type="PANTHER" id="PTHR10587:SF128">
    <property type="entry name" value="POLYSACCHARIDE DEACETYLASE PDAB-RELATED"/>
    <property type="match status" value="1"/>
</dbReference>
<dbReference type="CDD" id="cd10917">
    <property type="entry name" value="CE4_NodB_like_6s_7s"/>
    <property type="match status" value="1"/>
</dbReference>
<proteinExistence type="predicted"/>
<protein>
    <submittedName>
        <fullName evidence="3">Polysaccharide deacetylase</fullName>
    </submittedName>
</protein>
<dbReference type="PANTHER" id="PTHR10587">
    <property type="entry name" value="GLYCOSYL TRANSFERASE-RELATED"/>
    <property type="match status" value="1"/>
</dbReference>
<name>A0A6I5ZQW7_9FIRM</name>
<evidence type="ECO:0000313" key="3">
    <source>
        <dbReference type="EMBL" id="QGP92005.1"/>
    </source>
</evidence>
<dbReference type="GO" id="GO:0016810">
    <property type="term" value="F:hydrolase activity, acting on carbon-nitrogen (but not peptide) bonds"/>
    <property type="evidence" value="ECO:0007669"/>
    <property type="project" value="InterPro"/>
</dbReference>
<reference evidence="3 4" key="1">
    <citation type="submission" date="2019-11" db="EMBL/GenBank/DDBJ databases">
        <title>Genome sequence of Moorella glycerini DSM11254.</title>
        <authorList>
            <person name="Poehlein A."/>
            <person name="Boeer T."/>
            <person name="Daniel R."/>
        </authorList>
    </citation>
    <scope>NUCLEOTIDE SEQUENCE [LARGE SCALE GENOMIC DNA]</scope>
    <source>
        <strain evidence="3 4">DSM 11254</strain>
    </source>
</reference>
<sequence>MVTPLKGGTKMPSYSNLALNRIISGGEEMILLWRWRRAPNILIPALLFFLGLYLGARLADYQPLAVMAGRARKLLPIYSVYTTDKKVALSFDATWGAEYTPKLLATLKQYNVKTTFFLTNIWLKKYPEVAKQIAAASHEIGLHSATHPHFTALSEAEMEKELQENSQMVREITGYKAELFRPPFGDYNDTVIRTAERLGYRVIQWDVDSLDWQENMTADAILNRVLKNIKPGSIVLFHNNGRYTADVLAPLLEKLKADGYQVVPVGELIIKGDYYIDHAGVQHPGR</sequence>
<gene>
    <name evidence="3" type="ORF">MGLY_13600</name>
</gene>
<evidence type="ECO:0000256" key="1">
    <source>
        <dbReference type="SAM" id="Phobius"/>
    </source>
</evidence>
<dbReference type="PROSITE" id="PS51677">
    <property type="entry name" value="NODB"/>
    <property type="match status" value="1"/>
</dbReference>
<feature type="transmembrane region" description="Helical" evidence="1">
    <location>
        <begin position="41"/>
        <end position="59"/>
    </location>
</feature>
<keyword evidence="1" id="KW-1133">Transmembrane helix</keyword>
<keyword evidence="1" id="KW-0812">Transmembrane</keyword>
<accession>A0A6I5ZQW7</accession>